<gene>
    <name evidence="1" type="ORF">SAMN00790413_03748</name>
</gene>
<sequence>MVRLQPQSWGLVVVFVGGLAQAVPAVISAKVQASVSAEAKAFSGHACVPGYNVTKTTPGSVQKLSEINVTYTGQTEAIRREHGRVKVEFEANKGLLRAYTRTAEGKGHFYQAELIKSQNSIEIHQCNT</sequence>
<proteinExistence type="predicted"/>
<accession>A0A1W1UYV5</accession>
<dbReference type="AlphaFoldDB" id="A0A1W1UYV5"/>
<evidence type="ECO:0000313" key="2">
    <source>
        <dbReference type="Proteomes" id="UP000192582"/>
    </source>
</evidence>
<dbReference type="RefSeq" id="WP_084047624.1">
    <property type="nucleotide sequence ID" value="NZ_FWWU01000008.1"/>
</dbReference>
<dbReference type="OrthoDB" id="77030at2"/>
<reference evidence="1 2" key="1">
    <citation type="submission" date="2017-04" db="EMBL/GenBank/DDBJ databases">
        <authorList>
            <person name="Afonso C.L."/>
            <person name="Miller P.J."/>
            <person name="Scott M.A."/>
            <person name="Spackman E."/>
            <person name="Goraichik I."/>
            <person name="Dimitrov K.M."/>
            <person name="Suarez D.L."/>
            <person name="Swayne D.E."/>
        </authorList>
    </citation>
    <scope>NUCLEOTIDE SEQUENCE [LARGE SCALE GENOMIC DNA]</scope>
    <source>
        <strain evidence="1 2">KR-140</strain>
    </source>
</reference>
<dbReference type="Proteomes" id="UP000192582">
    <property type="component" value="Unassembled WGS sequence"/>
</dbReference>
<dbReference type="STRING" id="695939.SAMN00790413_03748"/>
<keyword evidence="2" id="KW-1185">Reference proteome</keyword>
<evidence type="ECO:0000313" key="1">
    <source>
        <dbReference type="EMBL" id="SMB86277.1"/>
    </source>
</evidence>
<protein>
    <submittedName>
        <fullName evidence="1">Uncharacterized protein</fullName>
    </submittedName>
</protein>
<name>A0A1W1UYV5_9DEIO</name>
<organism evidence="1 2">
    <name type="scientific">Deinococcus hopiensis KR-140</name>
    <dbReference type="NCBI Taxonomy" id="695939"/>
    <lineage>
        <taxon>Bacteria</taxon>
        <taxon>Thermotogati</taxon>
        <taxon>Deinococcota</taxon>
        <taxon>Deinococci</taxon>
        <taxon>Deinococcales</taxon>
        <taxon>Deinococcaceae</taxon>
        <taxon>Deinococcus</taxon>
    </lineage>
</organism>
<dbReference type="EMBL" id="FWWU01000008">
    <property type="protein sequence ID" value="SMB86277.1"/>
    <property type="molecule type" value="Genomic_DNA"/>
</dbReference>